<feature type="binding site" evidence="4">
    <location>
        <position position="204"/>
    </location>
    <ligand>
        <name>molybdate</name>
        <dbReference type="ChEBI" id="CHEBI:36264"/>
    </ligand>
</feature>
<dbReference type="GO" id="GO:0030973">
    <property type="term" value="F:molybdate ion binding"/>
    <property type="evidence" value="ECO:0007669"/>
    <property type="project" value="TreeGrafter"/>
</dbReference>
<sequence length="268" mass="27079">MAPVLRGAAVALCALPLLGCGVAPGSVDGGSPAATEESDAGETLTGELTVFAAASLTDGFTELAGRFEEANPGVTVRLSFAGSGTLVQQIEHGAPADVLATADIPTMDRAVDAGLTASDAVVFASNRLQIAVPPDDPANVQGLADLAQPANTIALCAVEVPCGAAAEAVFDLAGLEPAPDTREQDVKAVLTKIVLGEADAGLVYRTDIRAAGETVRGVDFPEAAQVVNDYPVAVVTEAPQALLAEAFIDSVRSETGEEALTDLGFDLP</sequence>
<dbReference type="Proteomes" id="UP000185511">
    <property type="component" value="Chromosome"/>
</dbReference>
<feature type="binding site" evidence="4">
    <location>
        <position position="186"/>
    </location>
    <ligand>
        <name>molybdate</name>
        <dbReference type="ChEBI" id="CHEBI:36264"/>
    </ligand>
</feature>
<feature type="binding site" evidence="4">
    <location>
        <position position="83"/>
    </location>
    <ligand>
        <name>molybdate</name>
        <dbReference type="ChEBI" id="CHEBI:36264"/>
    </ligand>
</feature>
<dbReference type="AlphaFoldDB" id="A0AAC9L959"/>
<organism evidence="6 7">
    <name type="scientific">Actinoalloteichus fjordicus</name>
    <dbReference type="NCBI Taxonomy" id="1612552"/>
    <lineage>
        <taxon>Bacteria</taxon>
        <taxon>Bacillati</taxon>
        <taxon>Actinomycetota</taxon>
        <taxon>Actinomycetes</taxon>
        <taxon>Pseudonocardiales</taxon>
        <taxon>Pseudonocardiaceae</taxon>
        <taxon>Actinoalloteichus</taxon>
    </lineage>
</organism>
<keyword evidence="2 4" id="KW-0479">Metal-binding</keyword>
<evidence type="ECO:0000256" key="4">
    <source>
        <dbReference type="PIRSR" id="PIRSR004846-1"/>
    </source>
</evidence>
<dbReference type="Gene3D" id="3.40.190.10">
    <property type="entry name" value="Periplasmic binding protein-like II"/>
    <property type="match status" value="2"/>
</dbReference>
<dbReference type="GO" id="GO:0046872">
    <property type="term" value="F:metal ion binding"/>
    <property type="evidence" value="ECO:0007669"/>
    <property type="project" value="UniProtKB-KW"/>
</dbReference>
<dbReference type="GO" id="GO:0015689">
    <property type="term" value="P:molybdate ion transport"/>
    <property type="evidence" value="ECO:0007669"/>
    <property type="project" value="InterPro"/>
</dbReference>
<evidence type="ECO:0000256" key="3">
    <source>
        <dbReference type="ARBA" id="ARBA00022729"/>
    </source>
</evidence>
<evidence type="ECO:0000256" key="1">
    <source>
        <dbReference type="ARBA" id="ARBA00009175"/>
    </source>
</evidence>
<dbReference type="Pfam" id="PF13531">
    <property type="entry name" value="SBP_bac_11"/>
    <property type="match status" value="1"/>
</dbReference>
<dbReference type="PANTHER" id="PTHR30632">
    <property type="entry name" value="MOLYBDATE-BINDING PERIPLASMIC PROTEIN"/>
    <property type="match status" value="1"/>
</dbReference>
<reference evidence="7" key="1">
    <citation type="submission" date="2016-06" db="EMBL/GenBank/DDBJ databases">
        <title>Complete genome sequence of Actinoalloteichus fjordicus DSM 46855 (=ADI127-17), type strain of the new species Actinoalloteichus fjordicus.</title>
        <authorList>
            <person name="Ruckert C."/>
            <person name="Nouioui I."/>
            <person name="Willmese J."/>
            <person name="van Wezel G."/>
            <person name="Klenk H.-P."/>
            <person name="Kalinowski J."/>
            <person name="Zotchev S.B."/>
        </authorList>
    </citation>
    <scope>NUCLEOTIDE SEQUENCE [LARGE SCALE GENOMIC DNA]</scope>
    <source>
        <strain evidence="7">ADI127-7</strain>
    </source>
</reference>
<proteinExistence type="inferred from homology"/>
<dbReference type="PIRSF" id="PIRSF004846">
    <property type="entry name" value="ModA"/>
    <property type="match status" value="1"/>
</dbReference>
<accession>A0AAC9L959</accession>
<evidence type="ECO:0000256" key="2">
    <source>
        <dbReference type="ARBA" id="ARBA00022723"/>
    </source>
</evidence>
<evidence type="ECO:0000313" key="7">
    <source>
        <dbReference type="Proteomes" id="UP000185511"/>
    </source>
</evidence>
<name>A0AAC9L959_9PSEU</name>
<protein>
    <submittedName>
        <fullName evidence="6">Molybdenum ABC transporter, periplasmic molybdate-binding protein</fullName>
    </submittedName>
</protein>
<feature type="binding site" evidence="4">
    <location>
        <position position="55"/>
    </location>
    <ligand>
        <name>molybdate</name>
        <dbReference type="ChEBI" id="CHEBI:36264"/>
    </ligand>
</feature>
<comment type="similarity">
    <text evidence="1">Belongs to the bacterial solute-binding protein ModA family.</text>
</comment>
<keyword evidence="3 5" id="KW-0732">Signal</keyword>
<dbReference type="InterPro" id="IPR050682">
    <property type="entry name" value="ModA/WtpA"/>
</dbReference>
<dbReference type="SUPFAM" id="SSF53850">
    <property type="entry name" value="Periplasmic binding protein-like II"/>
    <property type="match status" value="1"/>
</dbReference>
<dbReference type="NCBIfam" id="TIGR01256">
    <property type="entry name" value="modA"/>
    <property type="match status" value="1"/>
</dbReference>
<dbReference type="EMBL" id="CP016076">
    <property type="protein sequence ID" value="APU13668.1"/>
    <property type="molecule type" value="Genomic_DNA"/>
</dbReference>
<evidence type="ECO:0000256" key="5">
    <source>
        <dbReference type="SAM" id="SignalP"/>
    </source>
</evidence>
<evidence type="ECO:0000313" key="6">
    <source>
        <dbReference type="EMBL" id="APU13668.1"/>
    </source>
</evidence>
<feature type="chain" id="PRO_5041953298" evidence="5">
    <location>
        <begin position="26"/>
        <end position="268"/>
    </location>
</feature>
<dbReference type="KEGG" id="acad:UA74_08000"/>
<keyword evidence="7" id="KW-1185">Reference proteome</keyword>
<feature type="signal peptide" evidence="5">
    <location>
        <begin position="1"/>
        <end position="25"/>
    </location>
</feature>
<dbReference type="PANTHER" id="PTHR30632:SF0">
    <property type="entry name" value="SULFATE-BINDING PROTEIN"/>
    <property type="match status" value="1"/>
</dbReference>
<gene>
    <name evidence="6" type="ORF">UA74_08000</name>
</gene>
<keyword evidence="4" id="KW-0500">Molybdenum</keyword>
<dbReference type="InterPro" id="IPR005950">
    <property type="entry name" value="ModA"/>
</dbReference>